<dbReference type="AlphaFoldDB" id="A0A2R8AZP2"/>
<dbReference type="EC" id="2.7.1.15" evidence="6"/>
<organism evidence="6 7">
    <name type="scientific">Pseudoprimorskyibacter insulae</name>
    <dbReference type="NCBI Taxonomy" id="1695997"/>
    <lineage>
        <taxon>Bacteria</taxon>
        <taxon>Pseudomonadati</taxon>
        <taxon>Pseudomonadota</taxon>
        <taxon>Alphaproteobacteria</taxon>
        <taxon>Rhodobacterales</taxon>
        <taxon>Paracoccaceae</taxon>
        <taxon>Pseudoprimorskyibacter</taxon>
    </lineage>
</organism>
<dbReference type="Pfam" id="PF00294">
    <property type="entry name" value="PfkB"/>
    <property type="match status" value="1"/>
</dbReference>
<sequence>MSQTDTLPLVVGALHYDIVVQTTELPRLDETAVGTRWFPKFGGKGGNQAVAAFPSRMVGAVGADDFGRFLSGHLHDVGVDSRFVTTLSDAASGMSVAVMNAAGDYAATIVSGSNLKIDAAVLDQADVWENVGILVLQNEIPEAINYAAARIARRRGVPVLLNAAPARDLSPEFQELIDVLVVNAVEAEMFGTEPVEDLASARGAAEVLGKKFPAVVVTAGSHGLAWVSGGGTAIALPAEKVKVVSSHGAGDCFTGALARALAEGADLAMACRTASVAAAAHVSCVKA</sequence>
<comment type="similarity">
    <text evidence="1 4">Belongs to the carbohydrate kinase PfkB family.</text>
</comment>
<dbReference type="InterPro" id="IPR002139">
    <property type="entry name" value="Ribo/fructo_kinase"/>
</dbReference>
<keyword evidence="2 4" id="KW-0808">Transferase</keyword>
<evidence type="ECO:0000256" key="3">
    <source>
        <dbReference type="ARBA" id="ARBA00022777"/>
    </source>
</evidence>
<dbReference type="GO" id="GO:0004747">
    <property type="term" value="F:ribokinase activity"/>
    <property type="evidence" value="ECO:0007669"/>
    <property type="project" value="UniProtKB-EC"/>
</dbReference>
<dbReference type="PANTHER" id="PTHR10584:SF166">
    <property type="entry name" value="RIBOKINASE"/>
    <property type="match status" value="1"/>
</dbReference>
<protein>
    <submittedName>
        <fullName evidence="6">Ribokinase</fullName>
        <ecNumber evidence="6">2.7.1.15</ecNumber>
    </submittedName>
</protein>
<evidence type="ECO:0000313" key="7">
    <source>
        <dbReference type="Proteomes" id="UP000244904"/>
    </source>
</evidence>
<dbReference type="Gene3D" id="3.40.1190.20">
    <property type="match status" value="1"/>
</dbReference>
<gene>
    <name evidence="6" type="primary">rbsK_2</name>
    <name evidence="6" type="ORF">PRI8871_03322</name>
</gene>
<dbReference type="InterPro" id="IPR011611">
    <property type="entry name" value="PfkB_dom"/>
</dbReference>
<reference evidence="7" key="1">
    <citation type="submission" date="2018-03" db="EMBL/GenBank/DDBJ databases">
        <authorList>
            <person name="Rodrigo-Torres L."/>
            <person name="Arahal R. D."/>
            <person name="Lucena T."/>
        </authorList>
    </citation>
    <scope>NUCLEOTIDE SEQUENCE [LARGE SCALE GENOMIC DNA]</scope>
    <source>
        <strain evidence="7">CECT 8871</strain>
    </source>
</reference>
<proteinExistence type="inferred from homology"/>
<dbReference type="GO" id="GO:0005829">
    <property type="term" value="C:cytosol"/>
    <property type="evidence" value="ECO:0007669"/>
    <property type="project" value="TreeGrafter"/>
</dbReference>
<feature type="domain" description="Carbohydrate kinase PfkB" evidence="5">
    <location>
        <begin position="9"/>
        <end position="285"/>
    </location>
</feature>
<dbReference type="InterPro" id="IPR029056">
    <property type="entry name" value="Ribokinase-like"/>
</dbReference>
<dbReference type="OrthoDB" id="63083at2"/>
<dbReference type="PRINTS" id="PR00990">
    <property type="entry name" value="RIBOKINASE"/>
</dbReference>
<accession>A0A2R8AZP2</accession>
<dbReference type="RefSeq" id="WP_108887285.1">
    <property type="nucleotide sequence ID" value="NZ_OMOJ01000010.1"/>
</dbReference>
<dbReference type="Proteomes" id="UP000244904">
    <property type="component" value="Unassembled WGS sequence"/>
</dbReference>
<dbReference type="EMBL" id="OMOJ01000010">
    <property type="protein sequence ID" value="SPF81498.1"/>
    <property type="molecule type" value="Genomic_DNA"/>
</dbReference>
<name>A0A2R8AZP2_9RHOB</name>
<dbReference type="PROSITE" id="PS00584">
    <property type="entry name" value="PFKB_KINASES_2"/>
    <property type="match status" value="1"/>
</dbReference>
<dbReference type="InterPro" id="IPR002173">
    <property type="entry name" value="Carboh/pur_kinase_PfkB_CS"/>
</dbReference>
<keyword evidence="7" id="KW-1185">Reference proteome</keyword>
<evidence type="ECO:0000256" key="1">
    <source>
        <dbReference type="ARBA" id="ARBA00010688"/>
    </source>
</evidence>
<evidence type="ECO:0000259" key="5">
    <source>
        <dbReference type="Pfam" id="PF00294"/>
    </source>
</evidence>
<evidence type="ECO:0000256" key="2">
    <source>
        <dbReference type="ARBA" id="ARBA00022679"/>
    </source>
</evidence>
<dbReference type="PANTHER" id="PTHR10584">
    <property type="entry name" value="SUGAR KINASE"/>
    <property type="match status" value="1"/>
</dbReference>
<keyword evidence="3 4" id="KW-0418">Kinase</keyword>
<dbReference type="SUPFAM" id="SSF53613">
    <property type="entry name" value="Ribokinase-like"/>
    <property type="match status" value="1"/>
</dbReference>
<evidence type="ECO:0000256" key="4">
    <source>
        <dbReference type="RuleBase" id="RU003704"/>
    </source>
</evidence>
<evidence type="ECO:0000313" key="6">
    <source>
        <dbReference type="EMBL" id="SPF81498.1"/>
    </source>
</evidence>